<evidence type="ECO:0000313" key="18">
    <source>
        <dbReference type="Proteomes" id="UP000198367"/>
    </source>
</evidence>
<keyword evidence="11 15" id="KW-0239">DNA-directed DNA polymerase</keyword>
<evidence type="ECO:0000256" key="5">
    <source>
        <dbReference type="ARBA" id="ARBA00022679"/>
    </source>
</evidence>
<dbReference type="GO" id="GO:0003684">
    <property type="term" value="F:damaged DNA binding"/>
    <property type="evidence" value="ECO:0007669"/>
    <property type="project" value="InterPro"/>
</dbReference>
<dbReference type="PANTHER" id="PTHR11076:SF33">
    <property type="entry name" value="DNA POLYMERASE KAPPA"/>
    <property type="match status" value="1"/>
</dbReference>
<protein>
    <recommendedName>
        <fullName evidence="15">DNA polymerase IV</fullName>
        <shortName evidence="15">Pol IV</shortName>
        <ecNumber evidence="15">2.7.7.7</ecNumber>
    </recommendedName>
</protein>
<gene>
    <name evidence="15" type="primary">dinB</name>
    <name evidence="17" type="ORF">CF168_16065</name>
</gene>
<dbReference type="Gene3D" id="3.40.1170.60">
    <property type="match status" value="1"/>
</dbReference>
<evidence type="ECO:0000256" key="7">
    <source>
        <dbReference type="ARBA" id="ARBA00022705"/>
    </source>
</evidence>
<dbReference type="InterPro" id="IPR001126">
    <property type="entry name" value="UmuC"/>
</dbReference>
<feature type="site" description="Substrate discrimination" evidence="15">
    <location>
        <position position="13"/>
    </location>
</feature>
<keyword evidence="7 15" id="KW-0235">DNA replication</keyword>
<dbReference type="FunFam" id="1.10.150.20:FF:000019">
    <property type="entry name" value="DNA polymerase IV"/>
    <property type="match status" value="1"/>
</dbReference>
<dbReference type="GO" id="GO:0006281">
    <property type="term" value="P:DNA repair"/>
    <property type="evidence" value="ECO:0007669"/>
    <property type="project" value="UniProtKB-UniRule"/>
</dbReference>
<dbReference type="SUPFAM" id="SSF100879">
    <property type="entry name" value="Lesion bypass DNA polymerase (Y-family), little finger domain"/>
    <property type="match status" value="1"/>
</dbReference>
<accession>A0A220UQI1</accession>
<dbReference type="AlphaFoldDB" id="A0A220UQI1"/>
<dbReference type="SUPFAM" id="SSF56672">
    <property type="entry name" value="DNA/RNA polymerases"/>
    <property type="match status" value="1"/>
</dbReference>
<dbReference type="PROSITE" id="PS50173">
    <property type="entry name" value="UMUC"/>
    <property type="match status" value="1"/>
</dbReference>
<feature type="active site" evidence="15">
    <location>
        <position position="104"/>
    </location>
</feature>
<dbReference type="FunFam" id="3.30.70.270:FF:000002">
    <property type="entry name" value="DNA polymerase IV"/>
    <property type="match status" value="1"/>
</dbReference>
<keyword evidence="13 15" id="KW-0234">DNA repair</keyword>
<dbReference type="InterPro" id="IPR036775">
    <property type="entry name" value="DNA_pol_Y-fam_lit_finger_sf"/>
</dbReference>
<dbReference type="Gene3D" id="3.30.70.270">
    <property type="match status" value="1"/>
</dbReference>
<comment type="subcellular location">
    <subcellularLocation>
        <location evidence="1 15">Cytoplasm</location>
    </subcellularLocation>
</comment>
<keyword evidence="4 15" id="KW-0963">Cytoplasm</keyword>
<evidence type="ECO:0000256" key="14">
    <source>
        <dbReference type="ARBA" id="ARBA00049244"/>
    </source>
</evidence>
<evidence type="ECO:0000313" key="17">
    <source>
        <dbReference type="EMBL" id="ASK70240.1"/>
    </source>
</evidence>
<keyword evidence="9 15" id="KW-0227">DNA damage</keyword>
<dbReference type="GO" id="GO:0003887">
    <property type="term" value="F:DNA-directed DNA polymerase activity"/>
    <property type="evidence" value="ECO:0007669"/>
    <property type="project" value="UniProtKB-UniRule"/>
</dbReference>
<dbReference type="GO" id="GO:0042276">
    <property type="term" value="P:error-prone translesion synthesis"/>
    <property type="evidence" value="ECO:0007669"/>
    <property type="project" value="TreeGrafter"/>
</dbReference>
<dbReference type="InterPro" id="IPR017961">
    <property type="entry name" value="DNA_pol_Y-fam_little_finger"/>
</dbReference>
<sequence>MRKIIHIDMDCYFAAVEMRDFPEYRGKPLAVGGSRVQRGVISTCNYEARKFGVRSAMATGYALKLCPDLILVPGRMQVYKEVSQQIRAIFSRYTELIEPLSLDEAYLDVSDCKLFKGSATLIAEAIRRDILAETGLTASAGVAPIKFLAKVASDLNKPNGQCVIPPDEVPEFVKSLSLRKIPGVGKVTAEKLSSLGLNTCADVQAYPKQELIARFGKFGAVLVERAHGIDDRGISVSRERKSVGVETTLAQDIYTLEQCQQVMPGLIQELSSRLGRSAKGRQIHKQVVKLKFNDFKQTTIEHRSDEVSVVMFYELLSQAMARQEGRGIRLLGVSVGLAESKDTLSPLMVRETKQLDFVF</sequence>
<dbReference type="FunFam" id="3.40.1170.60:FF:000001">
    <property type="entry name" value="DNA polymerase IV"/>
    <property type="match status" value="1"/>
</dbReference>
<evidence type="ECO:0000256" key="11">
    <source>
        <dbReference type="ARBA" id="ARBA00022932"/>
    </source>
</evidence>
<dbReference type="GO" id="GO:0006261">
    <property type="term" value="P:DNA-templated DNA replication"/>
    <property type="evidence" value="ECO:0007669"/>
    <property type="project" value="UniProtKB-UniRule"/>
</dbReference>
<dbReference type="Pfam" id="PF11799">
    <property type="entry name" value="IMS_C"/>
    <property type="match status" value="1"/>
</dbReference>
<dbReference type="PANTHER" id="PTHR11076">
    <property type="entry name" value="DNA REPAIR POLYMERASE UMUC / TRANSFERASE FAMILY MEMBER"/>
    <property type="match status" value="1"/>
</dbReference>
<dbReference type="KEGG" id="sbj:CF168_16065"/>
<dbReference type="RefSeq" id="WP_089068322.1">
    <property type="nucleotide sequence ID" value="NZ_CP022358.1"/>
</dbReference>
<dbReference type="Pfam" id="PF21999">
    <property type="entry name" value="IMS_HHH_1"/>
    <property type="match status" value="1"/>
</dbReference>
<dbReference type="Gene3D" id="3.30.1490.100">
    <property type="entry name" value="DNA polymerase, Y-family, little finger domain"/>
    <property type="match status" value="1"/>
</dbReference>
<keyword evidence="6 15" id="KW-0548">Nucleotidyltransferase</keyword>
<keyword evidence="10 15" id="KW-0460">Magnesium</keyword>
<feature type="binding site" evidence="15">
    <location>
        <position position="8"/>
    </location>
    <ligand>
        <name>Mg(2+)</name>
        <dbReference type="ChEBI" id="CHEBI:18420"/>
    </ligand>
</feature>
<evidence type="ECO:0000256" key="4">
    <source>
        <dbReference type="ARBA" id="ARBA00022490"/>
    </source>
</evidence>
<comment type="subunit">
    <text evidence="15">Monomer.</text>
</comment>
<evidence type="ECO:0000256" key="6">
    <source>
        <dbReference type="ARBA" id="ARBA00022695"/>
    </source>
</evidence>
<proteinExistence type="inferred from homology"/>
<dbReference type="GO" id="GO:0009432">
    <property type="term" value="P:SOS response"/>
    <property type="evidence" value="ECO:0007669"/>
    <property type="project" value="UniProtKB-ARBA"/>
</dbReference>
<evidence type="ECO:0000256" key="12">
    <source>
        <dbReference type="ARBA" id="ARBA00023125"/>
    </source>
</evidence>
<dbReference type="EC" id="2.7.7.7" evidence="15"/>
<keyword evidence="12 15" id="KW-0238">DNA-binding</keyword>
<feature type="domain" description="UmuC" evidence="16">
    <location>
        <begin position="4"/>
        <end position="185"/>
    </location>
</feature>
<dbReference type="InterPro" id="IPR053848">
    <property type="entry name" value="IMS_HHH_1"/>
</dbReference>
<evidence type="ECO:0000256" key="1">
    <source>
        <dbReference type="ARBA" id="ARBA00004496"/>
    </source>
</evidence>
<evidence type="ECO:0000256" key="13">
    <source>
        <dbReference type="ARBA" id="ARBA00023204"/>
    </source>
</evidence>
<evidence type="ECO:0000259" key="16">
    <source>
        <dbReference type="PROSITE" id="PS50173"/>
    </source>
</evidence>
<dbReference type="InterPro" id="IPR043128">
    <property type="entry name" value="Rev_trsase/Diguanyl_cyclase"/>
</dbReference>
<keyword evidence="3 15" id="KW-0515">Mutator protein</keyword>
<keyword evidence="5 15" id="KW-0808">Transferase</keyword>
<keyword evidence="8 15" id="KW-0479">Metal-binding</keyword>
<comment type="similarity">
    <text evidence="2 15">Belongs to the DNA polymerase type-Y family.</text>
</comment>
<evidence type="ECO:0000256" key="8">
    <source>
        <dbReference type="ARBA" id="ARBA00022723"/>
    </source>
</evidence>
<comment type="catalytic activity">
    <reaction evidence="14 15">
        <text>DNA(n) + a 2'-deoxyribonucleoside 5'-triphosphate = DNA(n+1) + diphosphate</text>
        <dbReference type="Rhea" id="RHEA:22508"/>
        <dbReference type="Rhea" id="RHEA-COMP:17339"/>
        <dbReference type="Rhea" id="RHEA-COMP:17340"/>
        <dbReference type="ChEBI" id="CHEBI:33019"/>
        <dbReference type="ChEBI" id="CHEBI:61560"/>
        <dbReference type="ChEBI" id="CHEBI:173112"/>
        <dbReference type="EC" id="2.7.7.7"/>
    </reaction>
</comment>
<evidence type="ECO:0000256" key="2">
    <source>
        <dbReference type="ARBA" id="ARBA00010945"/>
    </source>
</evidence>
<dbReference type="InterPro" id="IPR050116">
    <property type="entry name" value="DNA_polymerase-Y"/>
</dbReference>
<dbReference type="GO" id="GO:0005829">
    <property type="term" value="C:cytosol"/>
    <property type="evidence" value="ECO:0007669"/>
    <property type="project" value="TreeGrafter"/>
</dbReference>
<keyword evidence="18" id="KW-1185">Reference proteome</keyword>
<dbReference type="Proteomes" id="UP000198367">
    <property type="component" value="Chromosome"/>
</dbReference>
<dbReference type="EMBL" id="CP022358">
    <property type="protein sequence ID" value="ASK70240.1"/>
    <property type="molecule type" value="Genomic_DNA"/>
</dbReference>
<evidence type="ECO:0000256" key="15">
    <source>
        <dbReference type="HAMAP-Rule" id="MF_01113"/>
    </source>
</evidence>
<evidence type="ECO:0000256" key="3">
    <source>
        <dbReference type="ARBA" id="ARBA00022457"/>
    </source>
</evidence>
<dbReference type="GO" id="GO:0000287">
    <property type="term" value="F:magnesium ion binding"/>
    <property type="evidence" value="ECO:0007669"/>
    <property type="project" value="UniProtKB-UniRule"/>
</dbReference>
<evidence type="ECO:0000256" key="9">
    <source>
        <dbReference type="ARBA" id="ARBA00022763"/>
    </source>
</evidence>
<dbReference type="GeneID" id="94726930"/>
<organism evidence="17 18">
    <name type="scientific">Shewanella bicestrii</name>
    <dbReference type="NCBI Taxonomy" id="2018305"/>
    <lineage>
        <taxon>Bacteria</taxon>
        <taxon>Pseudomonadati</taxon>
        <taxon>Pseudomonadota</taxon>
        <taxon>Gammaproteobacteria</taxon>
        <taxon>Alteromonadales</taxon>
        <taxon>Shewanellaceae</taxon>
        <taxon>Shewanella</taxon>
    </lineage>
</organism>
<comment type="cofactor">
    <cofactor evidence="15">
        <name>Mg(2+)</name>
        <dbReference type="ChEBI" id="CHEBI:18420"/>
    </cofactor>
    <text evidence="15">Binds 2 magnesium ions per subunit.</text>
</comment>
<dbReference type="HAMAP" id="MF_01113">
    <property type="entry name" value="DNApol_IV"/>
    <property type="match status" value="1"/>
</dbReference>
<dbReference type="Gene3D" id="1.10.150.20">
    <property type="entry name" value="5' to 3' exonuclease, C-terminal subdomain"/>
    <property type="match status" value="1"/>
</dbReference>
<dbReference type="Pfam" id="PF00817">
    <property type="entry name" value="IMS"/>
    <property type="match status" value="1"/>
</dbReference>
<name>A0A220UQI1_9GAMM</name>
<dbReference type="CDD" id="cd03586">
    <property type="entry name" value="PolY_Pol_IV_kappa"/>
    <property type="match status" value="1"/>
</dbReference>
<reference evidence="17 18" key="1">
    <citation type="submission" date="2017-07" db="EMBL/GenBank/DDBJ databases">
        <title>Phenotypical and genomic characterization of a clinical isolate of Shewanella bicestrii sp. nov. producing an extended-spectrum beta-lactamase and a new oxacillinase variant.</title>
        <authorList>
            <person name="Jousset A.B."/>
            <person name="Bonnin R.A."/>
            <person name="Girlich D."/>
            <person name="Dabos L."/>
            <person name="Potron A."/>
            <person name="Dortet L."/>
            <person name="Glaser P."/>
            <person name="Naas T."/>
        </authorList>
    </citation>
    <scope>NUCLEOTIDE SEQUENCE [LARGE SCALE GENOMIC DNA]</scope>
    <source>
        <strain evidence="17 18">JAB-1</strain>
    </source>
</reference>
<evidence type="ECO:0000256" key="10">
    <source>
        <dbReference type="ARBA" id="ARBA00022842"/>
    </source>
</evidence>
<feature type="binding site" evidence="15">
    <location>
        <position position="103"/>
    </location>
    <ligand>
        <name>Mg(2+)</name>
        <dbReference type="ChEBI" id="CHEBI:18420"/>
    </ligand>
</feature>
<dbReference type="InterPro" id="IPR022880">
    <property type="entry name" value="DNApol_IV"/>
</dbReference>
<comment type="function">
    <text evidence="15">Poorly processive, error-prone DNA polymerase involved in untargeted mutagenesis. Copies undamaged DNA at stalled replication forks, which arise in vivo from mismatched or misaligned primer ends. These misaligned primers can be extended by PolIV. Exhibits no 3'-5' exonuclease (proofreading) activity. May be involved in translesional synthesis, in conjunction with the beta clamp from PolIII.</text>
</comment>
<dbReference type="InterPro" id="IPR043502">
    <property type="entry name" value="DNA/RNA_pol_sf"/>
</dbReference>
<dbReference type="NCBIfam" id="NF002677">
    <property type="entry name" value="PRK02406.1"/>
    <property type="match status" value="1"/>
</dbReference>